<gene>
    <name evidence="2" type="ORF">K466DRAFT_226815</name>
</gene>
<feature type="region of interest" description="Disordered" evidence="1">
    <location>
        <begin position="69"/>
        <end position="94"/>
    </location>
</feature>
<evidence type="ECO:0000313" key="3">
    <source>
        <dbReference type="Proteomes" id="UP000308197"/>
    </source>
</evidence>
<keyword evidence="3" id="KW-1185">Reference proteome</keyword>
<proteinExistence type="predicted"/>
<accession>A0A5C3P404</accession>
<protein>
    <submittedName>
        <fullName evidence="2">Uncharacterized protein</fullName>
    </submittedName>
</protein>
<name>A0A5C3P404_9APHY</name>
<reference evidence="2 3" key="1">
    <citation type="journal article" date="2019" name="Nat. Ecol. Evol.">
        <title>Megaphylogeny resolves global patterns of mushroom evolution.</title>
        <authorList>
            <person name="Varga T."/>
            <person name="Krizsan K."/>
            <person name="Foldi C."/>
            <person name="Dima B."/>
            <person name="Sanchez-Garcia M."/>
            <person name="Sanchez-Ramirez S."/>
            <person name="Szollosi G.J."/>
            <person name="Szarkandi J.G."/>
            <person name="Papp V."/>
            <person name="Albert L."/>
            <person name="Andreopoulos W."/>
            <person name="Angelini C."/>
            <person name="Antonin V."/>
            <person name="Barry K.W."/>
            <person name="Bougher N.L."/>
            <person name="Buchanan P."/>
            <person name="Buyck B."/>
            <person name="Bense V."/>
            <person name="Catcheside P."/>
            <person name="Chovatia M."/>
            <person name="Cooper J."/>
            <person name="Damon W."/>
            <person name="Desjardin D."/>
            <person name="Finy P."/>
            <person name="Geml J."/>
            <person name="Haridas S."/>
            <person name="Hughes K."/>
            <person name="Justo A."/>
            <person name="Karasinski D."/>
            <person name="Kautmanova I."/>
            <person name="Kiss B."/>
            <person name="Kocsube S."/>
            <person name="Kotiranta H."/>
            <person name="LaButti K.M."/>
            <person name="Lechner B.E."/>
            <person name="Liimatainen K."/>
            <person name="Lipzen A."/>
            <person name="Lukacs Z."/>
            <person name="Mihaltcheva S."/>
            <person name="Morgado L.N."/>
            <person name="Niskanen T."/>
            <person name="Noordeloos M.E."/>
            <person name="Ohm R.A."/>
            <person name="Ortiz-Santana B."/>
            <person name="Ovrebo C."/>
            <person name="Racz N."/>
            <person name="Riley R."/>
            <person name="Savchenko A."/>
            <person name="Shiryaev A."/>
            <person name="Soop K."/>
            <person name="Spirin V."/>
            <person name="Szebenyi C."/>
            <person name="Tomsovsky M."/>
            <person name="Tulloss R.E."/>
            <person name="Uehling J."/>
            <person name="Grigoriev I.V."/>
            <person name="Vagvolgyi C."/>
            <person name="Papp T."/>
            <person name="Martin F.M."/>
            <person name="Miettinen O."/>
            <person name="Hibbett D.S."/>
            <person name="Nagy L.G."/>
        </authorList>
    </citation>
    <scope>NUCLEOTIDE SEQUENCE [LARGE SCALE GENOMIC DNA]</scope>
    <source>
        <strain evidence="2 3">HHB13444</strain>
    </source>
</reference>
<evidence type="ECO:0000313" key="2">
    <source>
        <dbReference type="EMBL" id="TFK84386.1"/>
    </source>
</evidence>
<dbReference type="InParanoid" id="A0A5C3P404"/>
<sequence>MGFCLLVLKQAMELRFESITRWLATPSMDMRGSQYLWACRTSRTGTSPRPWSHMLKKIFFEGEHGKGGHFATHELPDGKGGPRTIPGKDEYGSAQDSDIRKFEITTRMPHFGNTDVAVSRVAFF</sequence>
<dbReference type="EMBL" id="ML211319">
    <property type="protein sequence ID" value="TFK84386.1"/>
    <property type="molecule type" value="Genomic_DNA"/>
</dbReference>
<dbReference type="Proteomes" id="UP000308197">
    <property type="component" value="Unassembled WGS sequence"/>
</dbReference>
<evidence type="ECO:0000256" key="1">
    <source>
        <dbReference type="SAM" id="MobiDB-lite"/>
    </source>
</evidence>
<dbReference type="AlphaFoldDB" id="A0A5C3P404"/>
<organism evidence="2 3">
    <name type="scientific">Polyporus arcularius HHB13444</name>
    <dbReference type="NCBI Taxonomy" id="1314778"/>
    <lineage>
        <taxon>Eukaryota</taxon>
        <taxon>Fungi</taxon>
        <taxon>Dikarya</taxon>
        <taxon>Basidiomycota</taxon>
        <taxon>Agaricomycotina</taxon>
        <taxon>Agaricomycetes</taxon>
        <taxon>Polyporales</taxon>
        <taxon>Polyporaceae</taxon>
        <taxon>Polyporus</taxon>
    </lineage>
</organism>